<feature type="domain" description="Tripartite ATP-independent periplasmic transporters DctQ component" evidence="11">
    <location>
        <begin position="25"/>
        <end position="153"/>
    </location>
</feature>
<dbReference type="Pfam" id="PF04290">
    <property type="entry name" value="DctQ"/>
    <property type="match status" value="1"/>
</dbReference>
<evidence type="ECO:0000256" key="9">
    <source>
        <dbReference type="RuleBase" id="RU369079"/>
    </source>
</evidence>
<gene>
    <name evidence="12" type="ORF">GCM10007935_36660</name>
</gene>
<dbReference type="RefSeq" id="WP_284308991.1">
    <property type="nucleotide sequence ID" value="NZ_BSPB01000048.1"/>
</dbReference>
<sequence length="188" mass="20659">MSTRSHSPLAIRAMEAFLAFCLLSMVVMVFGNVVLRYGFDSGIMVSEELSRFAFIWLVFVGAVVAMHEGAHLGVDSLVSRLPRQGKLVCLAISQLLIVICCAMFFWGTWRQHEVNQTTMAQVTGLSMIWVFGMGYFSSLGIGSIALHKLWCIVTGRIADDELVAVRESEEETDPDHGATPVGTQGERA</sequence>
<dbReference type="InterPro" id="IPR055348">
    <property type="entry name" value="DctQ"/>
</dbReference>
<evidence type="ECO:0000256" key="1">
    <source>
        <dbReference type="ARBA" id="ARBA00004429"/>
    </source>
</evidence>
<evidence type="ECO:0000259" key="11">
    <source>
        <dbReference type="Pfam" id="PF04290"/>
    </source>
</evidence>
<organism evidence="12 13">
    <name type="scientific">Hydrogenophaga electricum</name>
    <dbReference type="NCBI Taxonomy" id="1230953"/>
    <lineage>
        <taxon>Bacteria</taxon>
        <taxon>Pseudomonadati</taxon>
        <taxon>Pseudomonadota</taxon>
        <taxon>Betaproteobacteria</taxon>
        <taxon>Burkholderiales</taxon>
        <taxon>Comamonadaceae</taxon>
        <taxon>Hydrogenophaga</taxon>
    </lineage>
</organism>
<reference evidence="13" key="1">
    <citation type="journal article" date="2019" name="Int. J. Syst. Evol. Microbiol.">
        <title>The Global Catalogue of Microorganisms (GCM) 10K type strain sequencing project: providing services to taxonomists for standard genome sequencing and annotation.</title>
        <authorList>
            <consortium name="The Broad Institute Genomics Platform"/>
            <consortium name="The Broad Institute Genome Sequencing Center for Infectious Disease"/>
            <person name="Wu L."/>
            <person name="Ma J."/>
        </authorList>
    </citation>
    <scope>NUCLEOTIDE SEQUENCE [LARGE SCALE GENOMIC DNA]</scope>
    <source>
        <strain evidence="13">NBRC 109341</strain>
    </source>
</reference>
<keyword evidence="2 9" id="KW-0813">Transport</keyword>
<evidence type="ECO:0000256" key="2">
    <source>
        <dbReference type="ARBA" id="ARBA00022448"/>
    </source>
</evidence>
<keyword evidence="3" id="KW-1003">Cell membrane</keyword>
<evidence type="ECO:0000256" key="6">
    <source>
        <dbReference type="ARBA" id="ARBA00022989"/>
    </source>
</evidence>
<dbReference type="EMBL" id="BSPB01000048">
    <property type="protein sequence ID" value="GLS16226.1"/>
    <property type="molecule type" value="Genomic_DNA"/>
</dbReference>
<evidence type="ECO:0000256" key="4">
    <source>
        <dbReference type="ARBA" id="ARBA00022519"/>
    </source>
</evidence>
<comment type="similarity">
    <text evidence="8 9">Belongs to the TRAP transporter small permease family.</text>
</comment>
<evidence type="ECO:0000256" key="3">
    <source>
        <dbReference type="ARBA" id="ARBA00022475"/>
    </source>
</evidence>
<comment type="subunit">
    <text evidence="9">The complex comprises the extracytoplasmic solute receptor protein and the two transmembrane proteins.</text>
</comment>
<feature type="region of interest" description="Disordered" evidence="10">
    <location>
        <begin position="165"/>
        <end position="188"/>
    </location>
</feature>
<accession>A0ABQ6C787</accession>
<evidence type="ECO:0000313" key="13">
    <source>
        <dbReference type="Proteomes" id="UP001156903"/>
    </source>
</evidence>
<dbReference type="PANTHER" id="PTHR35011:SF2">
    <property type="entry name" value="2,3-DIKETO-L-GULONATE TRAP TRANSPORTER SMALL PERMEASE PROTEIN YIAM"/>
    <property type="match status" value="1"/>
</dbReference>
<feature type="transmembrane region" description="Helical" evidence="9">
    <location>
        <begin position="16"/>
        <end position="37"/>
    </location>
</feature>
<comment type="caution">
    <text evidence="12">The sequence shown here is derived from an EMBL/GenBank/DDBJ whole genome shotgun (WGS) entry which is preliminary data.</text>
</comment>
<evidence type="ECO:0000256" key="5">
    <source>
        <dbReference type="ARBA" id="ARBA00022692"/>
    </source>
</evidence>
<dbReference type="InterPro" id="IPR007387">
    <property type="entry name" value="TRAP_DctQ"/>
</dbReference>
<evidence type="ECO:0000256" key="7">
    <source>
        <dbReference type="ARBA" id="ARBA00023136"/>
    </source>
</evidence>
<evidence type="ECO:0000313" key="12">
    <source>
        <dbReference type="EMBL" id="GLS16226.1"/>
    </source>
</evidence>
<name>A0ABQ6C787_9BURK</name>
<keyword evidence="6 9" id="KW-1133">Transmembrane helix</keyword>
<dbReference type="PANTHER" id="PTHR35011">
    <property type="entry name" value="2,3-DIKETO-L-GULONATE TRAP TRANSPORTER SMALL PERMEASE PROTEIN YIAM"/>
    <property type="match status" value="1"/>
</dbReference>
<feature type="transmembrane region" description="Helical" evidence="9">
    <location>
        <begin position="87"/>
        <end position="106"/>
    </location>
</feature>
<comment type="function">
    <text evidence="9">Part of the tripartite ATP-independent periplasmic (TRAP) transport system.</text>
</comment>
<feature type="transmembrane region" description="Helical" evidence="9">
    <location>
        <begin position="126"/>
        <end position="146"/>
    </location>
</feature>
<dbReference type="Proteomes" id="UP001156903">
    <property type="component" value="Unassembled WGS sequence"/>
</dbReference>
<evidence type="ECO:0000256" key="8">
    <source>
        <dbReference type="ARBA" id="ARBA00038436"/>
    </source>
</evidence>
<evidence type="ECO:0000256" key="10">
    <source>
        <dbReference type="SAM" id="MobiDB-lite"/>
    </source>
</evidence>
<keyword evidence="7 9" id="KW-0472">Membrane</keyword>
<keyword evidence="5 9" id="KW-0812">Transmembrane</keyword>
<keyword evidence="4 9" id="KW-0997">Cell inner membrane</keyword>
<comment type="subcellular location">
    <subcellularLocation>
        <location evidence="1 9">Cell inner membrane</location>
        <topology evidence="1 9">Multi-pass membrane protein</topology>
    </subcellularLocation>
</comment>
<proteinExistence type="inferred from homology"/>
<protein>
    <recommendedName>
        <fullName evidence="9">TRAP transporter small permease protein</fullName>
    </recommendedName>
</protein>
<feature type="transmembrane region" description="Helical" evidence="9">
    <location>
        <begin position="49"/>
        <end position="66"/>
    </location>
</feature>
<keyword evidence="13" id="KW-1185">Reference proteome</keyword>